<evidence type="ECO:0000313" key="1">
    <source>
        <dbReference type="EMBL" id="QDT18475.1"/>
    </source>
</evidence>
<reference evidence="1 2" key="1">
    <citation type="submission" date="2019-02" db="EMBL/GenBank/DDBJ databases">
        <title>Deep-cultivation of Planctomycetes and their phenomic and genomic characterization uncovers novel biology.</title>
        <authorList>
            <person name="Wiegand S."/>
            <person name="Jogler M."/>
            <person name="Boedeker C."/>
            <person name="Pinto D."/>
            <person name="Vollmers J."/>
            <person name="Rivas-Marin E."/>
            <person name="Kohn T."/>
            <person name="Peeters S.H."/>
            <person name="Heuer A."/>
            <person name="Rast P."/>
            <person name="Oberbeckmann S."/>
            <person name="Bunk B."/>
            <person name="Jeske O."/>
            <person name="Meyerdierks A."/>
            <person name="Storesund J.E."/>
            <person name="Kallscheuer N."/>
            <person name="Luecker S."/>
            <person name="Lage O.M."/>
            <person name="Pohl T."/>
            <person name="Merkel B.J."/>
            <person name="Hornburger P."/>
            <person name="Mueller R.-W."/>
            <person name="Bruemmer F."/>
            <person name="Labrenz M."/>
            <person name="Spormann A.M."/>
            <person name="Op den Camp H."/>
            <person name="Overmann J."/>
            <person name="Amann R."/>
            <person name="Jetten M.S.M."/>
            <person name="Mascher T."/>
            <person name="Medema M.H."/>
            <person name="Devos D.P."/>
            <person name="Kaster A.-K."/>
            <person name="Ovreas L."/>
            <person name="Rohde M."/>
            <person name="Galperin M.Y."/>
            <person name="Jogler C."/>
        </authorList>
    </citation>
    <scope>NUCLEOTIDE SEQUENCE [LARGE SCALE GENOMIC DNA]</scope>
    <source>
        <strain evidence="1 2">HG66A1</strain>
    </source>
</reference>
<keyword evidence="2" id="KW-1185">Reference proteome</keyword>
<dbReference type="EMBL" id="CP036266">
    <property type="protein sequence ID" value="QDT18475.1"/>
    <property type="molecule type" value="Genomic_DNA"/>
</dbReference>
<evidence type="ECO:0000313" key="2">
    <source>
        <dbReference type="Proteomes" id="UP000320421"/>
    </source>
</evidence>
<name>A0A517PGI5_9PLAN</name>
<organism evidence="1 2">
    <name type="scientific">Gimesia chilikensis</name>
    <dbReference type="NCBI Taxonomy" id="2605989"/>
    <lineage>
        <taxon>Bacteria</taxon>
        <taxon>Pseudomonadati</taxon>
        <taxon>Planctomycetota</taxon>
        <taxon>Planctomycetia</taxon>
        <taxon>Planctomycetales</taxon>
        <taxon>Planctomycetaceae</taxon>
        <taxon>Gimesia</taxon>
    </lineage>
</organism>
<dbReference type="RefSeq" id="WP_145180056.1">
    <property type="nucleotide sequence ID" value="NZ_CP036266.1"/>
</dbReference>
<dbReference type="Proteomes" id="UP000320421">
    <property type="component" value="Chromosome"/>
</dbReference>
<protein>
    <recommendedName>
        <fullName evidence="3">SMI1/KNR4 family protein</fullName>
    </recommendedName>
</protein>
<proteinExistence type="predicted"/>
<dbReference type="AlphaFoldDB" id="A0A517PGI5"/>
<gene>
    <name evidence="1" type="ORF">HG66A1_02360</name>
</gene>
<accession>A0A517PGI5</accession>
<evidence type="ECO:0008006" key="3">
    <source>
        <dbReference type="Google" id="ProtNLM"/>
    </source>
</evidence>
<sequence length="145" mass="16736">MTDNFDYEGYRRTHRAQLQEKFRSPDFAAFAAYYGAKVPNGLKSLYECKDLLAQVTPVEITDARGILEIRGFFPLTQEWIQANSCYHGKYFCFGSGLEVESFLISISRPERIFVDHNSDGTDIEEIPQMSFEKILNQTMKLCQQL</sequence>